<evidence type="ECO:0000256" key="2">
    <source>
        <dbReference type="ARBA" id="ARBA00022840"/>
    </source>
</evidence>
<protein>
    <recommendedName>
        <fullName evidence="3">Protein kinase domain-containing protein</fullName>
    </recommendedName>
</protein>
<dbReference type="Gene3D" id="1.10.510.10">
    <property type="entry name" value="Transferase(Phosphotransferase) domain 1"/>
    <property type="match status" value="1"/>
</dbReference>
<dbReference type="InterPro" id="IPR011009">
    <property type="entry name" value="Kinase-like_dom_sf"/>
</dbReference>
<dbReference type="Proteomes" id="UP001153148">
    <property type="component" value="Unassembled WGS sequence"/>
</dbReference>
<dbReference type="PANTHER" id="PTHR47989">
    <property type="entry name" value="OS01G0750732 PROTEIN"/>
    <property type="match status" value="1"/>
</dbReference>
<dbReference type="InterPro" id="IPR008271">
    <property type="entry name" value="Ser/Thr_kinase_AS"/>
</dbReference>
<dbReference type="PROSITE" id="PS50011">
    <property type="entry name" value="PROTEIN_KINASE_DOM"/>
    <property type="match status" value="1"/>
</dbReference>
<evidence type="ECO:0000313" key="4">
    <source>
        <dbReference type="EMBL" id="CAG2066561.1"/>
    </source>
</evidence>
<dbReference type="SUPFAM" id="SSF56112">
    <property type="entry name" value="Protein kinase-like (PK-like)"/>
    <property type="match status" value="1"/>
</dbReference>
<feature type="non-terminal residue" evidence="4">
    <location>
        <position position="133"/>
    </location>
</feature>
<dbReference type="PANTHER" id="PTHR47989:SF47">
    <property type="entry name" value="SERINE_THREONINE-PROTEIN KINASE PBL28-RELATED"/>
    <property type="match status" value="1"/>
</dbReference>
<evidence type="ECO:0000313" key="5">
    <source>
        <dbReference type="Proteomes" id="UP001153148"/>
    </source>
</evidence>
<dbReference type="EMBL" id="CAJPIN010055876">
    <property type="protein sequence ID" value="CAG2066561.1"/>
    <property type="molecule type" value="Genomic_DNA"/>
</dbReference>
<dbReference type="PROSITE" id="PS00108">
    <property type="entry name" value="PROTEIN_KINASE_ST"/>
    <property type="match status" value="1"/>
</dbReference>
<reference evidence="4" key="1">
    <citation type="submission" date="2021-03" db="EMBL/GenBank/DDBJ databases">
        <authorList>
            <person name="Tran Van P."/>
        </authorList>
    </citation>
    <scope>NUCLEOTIDE SEQUENCE</scope>
</reference>
<keyword evidence="2" id="KW-0067">ATP-binding</keyword>
<comment type="caution">
    <text evidence="4">The sequence shown here is derived from an EMBL/GenBank/DDBJ whole genome shotgun (WGS) entry which is preliminary data.</text>
</comment>
<proteinExistence type="predicted"/>
<keyword evidence="5" id="KW-1185">Reference proteome</keyword>
<sequence length="133" mass="14570">MFLLIIDPNVILPWQLRLQIALGTSRGILHLHTAYEKPLIHRDIKSANILLDQDLQPKLGDFGLVRLGSSGQQSQSVAMTTTVFGTSAYMAPEAFRGDVSVKLDTFSFGVVLLELLTGLPPYDEGREGCDLVS</sequence>
<accession>A0ABN7PM20</accession>
<name>A0ABN7PM20_TIMPD</name>
<feature type="domain" description="Protein kinase" evidence="3">
    <location>
        <begin position="1"/>
        <end position="133"/>
    </location>
</feature>
<gene>
    <name evidence="4" type="ORF">TPAB3V08_LOCUS13504</name>
</gene>
<organism evidence="4 5">
    <name type="scientific">Timema podura</name>
    <name type="common">Walking stick</name>
    <dbReference type="NCBI Taxonomy" id="61482"/>
    <lineage>
        <taxon>Eukaryota</taxon>
        <taxon>Metazoa</taxon>
        <taxon>Ecdysozoa</taxon>
        <taxon>Arthropoda</taxon>
        <taxon>Hexapoda</taxon>
        <taxon>Insecta</taxon>
        <taxon>Pterygota</taxon>
        <taxon>Neoptera</taxon>
        <taxon>Polyneoptera</taxon>
        <taxon>Phasmatodea</taxon>
        <taxon>Timematodea</taxon>
        <taxon>Timematoidea</taxon>
        <taxon>Timematidae</taxon>
        <taxon>Timema</taxon>
    </lineage>
</organism>
<keyword evidence="1" id="KW-0547">Nucleotide-binding</keyword>
<dbReference type="InterPro" id="IPR000719">
    <property type="entry name" value="Prot_kinase_dom"/>
</dbReference>
<evidence type="ECO:0000259" key="3">
    <source>
        <dbReference type="PROSITE" id="PS50011"/>
    </source>
</evidence>
<dbReference type="Pfam" id="PF00069">
    <property type="entry name" value="Pkinase"/>
    <property type="match status" value="1"/>
</dbReference>
<dbReference type="SMART" id="SM00220">
    <property type="entry name" value="S_TKc"/>
    <property type="match status" value="1"/>
</dbReference>
<evidence type="ECO:0000256" key="1">
    <source>
        <dbReference type="ARBA" id="ARBA00022741"/>
    </source>
</evidence>